<dbReference type="SUPFAM" id="SSF46785">
    <property type="entry name" value="Winged helix' DNA-binding domain"/>
    <property type="match status" value="1"/>
</dbReference>
<dbReference type="SUPFAM" id="SSF53067">
    <property type="entry name" value="Actin-like ATPase domain"/>
    <property type="match status" value="1"/>
</dbReference>
<dbReference type="OrthoDB" id="3225083at2"/>
<dbReference type="InterPro" id="IPR043129">
    <property type="entry name" value="ATPase_NBD"/>
</dbReference>
<dbReference type="EMBL" id="VDFR01000220">
    <property type="protein sequence ID" value="TNC30227.1"/>
    <property type="molecule type" value="Genomic_DNA"/>
</dbReference>
<dbReference type="AlphaFoldDB" id="A0A5C4M8S8"/>
<protein>
    <submittedName>
        <fullName evidence="3">ROK family protein</fullName>
    </submittedName>
</protein>
<dbReference type="PANTHER" id="PTHR18964">
    <property type="entry name" value="ROK (REPRESSOR, ORF, KINASE) FAMILY"/>
    <property type="match status" value="1"/>
</dbReference>
<proteinExistence type="inferred from homology"/>
<feature type="region of interest" description="Disordered" evidence="2">
    <location>
        <begin position="1"/>
        <end position="31"/>
    </location>
</feature>
<dbReference type="Pfam" id="PF00480">
    <property type="entry name" value="ROK"/>
    <property type="match status" value="1"/>
</dbReference>
<sequence length="428" mass="44611">MLVSPRPTTTSEGEHAVPLQQQRPTGKGANQEAVRRHNLGTLLGHVHRDSDVSRADLTHRMGLNRSTIAALVGELERLGVVAQSTPRGDRQGAGRPSLHVRPGEREVCVIAVELRVESIELARIGLGGAVHGRRSVPVEVGASPVQVADQVARAAADLLDDVPTDTLLVGMGVGMPGIVSTEDGRIHYAPNLAWSDVAFSELVQERLGGEVPVVIGNDANLGVLAEHARGVARGMSDVVYLSGDVGVGGGLITRGRSLLGTVGYAGEVGHMRISVGGRACRCGNRGCWETEIGAVAVADALGSPSHDIARLVTLLETVDTPSPALREVGRMLGVGITNLINIFDPQVVILGGLLSALYPAVRADVDAEVQHGTLDADDRRTQVLLPGLGRDSVLVGAGELAFGAMMSDPLLVVAAAEQAVQRVRVAAV</sequence>
<dbReference type="InterPro" id="IPR036388">
    <property type="entry name" value="WH-like_DNA-bd_sf"/>
</dbReference>
<dbReference type="InterPro" id="IPR000600">
    <property type="entry name" value="ROK"/>
</dbReference>
<comment type="similarity">
    <text evidence="1">Belongs to the ROK (NagC/XylR) family.</text>
</comment>
<dbReference type="Gene3D" id="1.10.10.10">
    <property type="entry name" value="Winged helix-like DNA-binding domain superfamily/Winged helix DNA-binding domain"/>
    <property type="match status" value="1"/>
</dbReference>
<gene>
    <name evidence="3" type="ORF">FHE65_32940</name>
</gene>
<evidence type="ECO:0000256" key="1">
    <source>
        <dbReference type="ARBA" id="ARBA00006479"/>
    </source>
</evidence>
<reference evidence="3 4" key="1">
    <citation type="submission" date="2019-05" db="EMBL/GenBank/DDBJ databases">
        <title>Mumia sp. nov., isolated from the intestinal contents of plateau pika (Ochotona curzoniae) in the Qinghai-Tibet plateau of China.</title>
        <authorList>
            <person name="Tian Z."/>
        </authorList>
    </citation>
    <scope>NUCLEOTIDE SEQUENCE [LARGE SCALE GENOMIC DNA]</scope>
    <source>
        <strain evidence="4">527</strain>
    </source>
</reference>
<evidence type="ECO:0000313" key="4">
    <source>
        <dbReference type="Proteomes" id="UP000306740"/>
    </source>
</evidence>
<feature type="compositionally biased region" description="Polar residues" evidence="2">
    <location>
        <begin position="1"/>
        <end position="11"/>
    </location>
</feature>
<dbReference type="CDD" id="cd24076">
    <property type="entry name" value="ASKHA_ATPase_ROK_BsXylR-like"/>
    <property type="match status" value="1"/>
</dbReference>
<dbReference type="Gene3D" id="3.30.420.40">
    <property type="match status" value="2"/>
</dbReference>
<name>A0A5C4M8S8_9ACTN</name>
<dbReference type="Proteomes" id="UP000306740">
    <property type="component" value="Unassembled WGS sequence"/>
</dbReference>
<comment type="caution">
    <text evidence="3">The sequence shown here is derived from an EMBL/GenBank/DDBJ whole genome shotgun (WGS) entry which is preliminary data.</text>
</comment>
<evidence type="ECO:0000256" key="2">
    <source>
        <dbReference type="SAM" id="MobiDB-lite"/>
    </source>
</evidence>
<dbReference type="InterPro" id="IPR036390">
    <property type="entry name" value="WH_DNA-bd_sf"/>
</dbReference>
<accession>A0A5C4M8S8</accession>
<organism evidence="3 4">
    <name type="scientific">Mumia zhuanghuii</name>
    <dbReference type="NCBI Taxonomy" id="2585211"/>
    <lineage>
        <taxon>Bacteria</taxon>
        <taxon>Bacillati</taxon>
        <taxon>Actinomycetota</taxon>
        <taxon>Actinomycetes</taxon>
        <taxon>Propionibacteriales</taxon>
        <taxon>Nocardioidaceae</taxon>
        <taxon>Mumia</taxon>
    </lineage>
</organism>
<evidence type="ECO:0000313" key="3">
    <source>
        <dbReference type="EMBL" id="TNC30227.1"/>
    </source>
</evidence>
<dbReference type="PANTHER" id="PTHR18964:SF149">
    <property type="entry name" value="BIFUNCTIONAL UDP-N-ACETYLGLUCOSAMINE 2-EPIMERASE_N-ACETYLMANNOSAMINE KINASE"/>
    <property type="match status" value="1"/>
</dbReference>